<keyword evidence="1" id="KW-0472">Membrane</keyword>
<dbReference type="Proteomes" id="UP000824265">
    <property type="component" value="Unassembled WGS sequence"/>
</dbReference>
<feature type="transmembrane region" description="Helical" evidence="1">
    <location>
        <begin position="155"/>
        <end position="175"/>
    </location>
</feature>
<evidence type="ECO:0000313" key="2">
    <source>
        <dbReference type="EMBL" id="HIW81373.1"/>
    </source>
</evidence>
<gene>
    <name evidence="2" type="ORF">H9742_07575</name>
</gene>
<feature type="transmembrane region" description="Helical" evidence="1">
    <location>
        <begin position="126"/>
        <end position="149"/>
    </location>
</feature>
<keyword evidence="1" id="KW-1133">Transmembrane helix</keyword>
<sequence>MPWCPKCKNEYREGITVCADCGCELVNEEQMEELVSVIFGEEEQMTSLKAFLEYQQIEGAVIRYDEQDQVFELLVRKNDRERALEIARIFLEQEGSLSQNREEKEENSTVYEKSEQKAEDNRSSAWTLLVVGGAGLVFLILGMGGVLPFSVGNPYLFYGVMSAVFLLFIVMGVVSMKNARVFEKKAESENTLRETLEKWCRENLDAEEIDKELGDVSGDGEEILYFKRYEKLKEKLNHQFMNLDQAFLENLIDETIYDMVFGDI</sequence>
<proteinExistence type="predicted"/>
<comment type="caution">
    <text evidence="2">The sequence shown here is derived from an EMBL/GenBank/DDBJ whole genome shotgun (WGS) entry which is preliminary data.</text>
</comment>
<evidence type="ECO:0000313" key="3">
    <source>
        <dbReference type="Proteomes" id="UP000824265"/>
    </source>
</evidence>
<name>A0A9D1UBP0_9FIRM</name>
<evidence type="ECO:0008006" key="4">
    <source>
        <dbReference type="Google" id="ProtNLM"/>
    </source>
</evidence>
<dbReference type="EMBL" id="DXGH01000040">
    <property type="protein sequence ID" value="HIW81373.1"/>
    <property type="molecule type" value="Genomic_DNA"/>
</dbReference>
<reference evidence="2" key="2">
    <citation type="submission" date="2021-04" db="EMBL/GenBank/DDBJ databases">
        <authorList>
            <person name="Gilroy R."/>
        </authorList>
    </citation>
    <scope>NUCLEOTIDE SEQUENCE</scope>
    <source>
        <strain evidence="2">CHK195-6426</strain>
    </source>
</reference>
<organism evidence="2 3">
    <name type="scientific">Candidatus Acetatifactor stercoripullorum</name>
    <dbReference type="NCBI Taxonomy" id="2838414"/>
    <lineage>
        <taxon>Bacteria</taxon>
        <taxon>Bacillati</taxon>
        <taxon>Bacillota</taxon>
        <taxon>Clostridia</taxon>
        <taxon>Lachnospirales</taxon>
        <taxon>Lachnospiraceae</taxon>
        <taxon>Acetatifactor</taxon>
    </lineage>
</organism>
<evidence type="ECO:0000256" key="1">
    <source>
        <dbReference type="SAM" id="Phobius"/>
    </source>
</evidence>
<keyword evidence="1" id="KW-0812">Transmembrane</keyword>
<accession>A0A9D1UBP0</accession>
<protein>
    <recommendedName>
        <fullName evidence="4">DUF2007 domain-containing protein</fullName>
    </recommendedName>
</protein>
<reference evidence="2" key="1">
    <citation type="journal article" date="2021" name="PeerJ">
        <title>Extensive microbial diversity within the chicken gut microbiome revealed by metagenomics and culture.</title>
        <authorList>
            <person name="Gilroy R."/>
            <person name="Ravi A."/>
            <person name="Getino M."/>
            <person name="Pursley I."/>
            <person name="Horton D.L."/>
            <person name="Alikhan N.F."/>
            <person name="Baker D."/>
            <person name="Gharbi K."/>
            <person name="Hall N."/>
            <person name="Watson M."/>
            <person name="Adriaenssens E.M."/>
            <person name="Foster-Nyarko E."/>
            <person name="Jarju S."/>
            <person name="Secka A."/>
            <person name="Antonio M."/>
            <person name="Oren A."/>
            <person name="Chaudhuri R.R."/>
            <person name="La Ragione R."/>
            <person name="Hildebrand F."/>
            <person name="Pallen M.J."/>
        </authorList>
    </citation>
    <scope>NUCLEOTIDE SEQUENCE</scope>
    <source>
        <strain evidence="2">CHK195-6426</strain>
    </source>
</reference>
<dbReference type="AlphaFoldDB" id="A0A9D1UBP0"/>